<dbReference type="EMBL" id="CP064781">
    <property type="protein sequence ID" value="QRJ63328.1"/>
    <property type="molecule type" value="Genomic_DNA"/>
</dbReference>
<dbReference type="AlphaFoldDB" id="A0A974PXI4"/>
<proteinExistence type="inferred from homology"/>
<dbReference type="Gene3D" id="3.30.530.20">
    <property type="match status" value="1"/>
</dbReference>
<evidence type="ECO:0000259" key="2">
    <source>
        <dbReference type="Pfam" id="PF08327"/>
    </source>
</evidence>
<feature type="domain" description="Activator of Hsp90 ATPase homologue 1/2-like C-terminal" evidence="2">
    <location>
        <begin position="20"/>
        <end position="160"/>
    </location>
</feature>
<dbReference type="KEGG" id="ares:IWH25_16515"/>
<comment type="similarity">
    <text evidence="1">Belongs to the AHA1 family.</text>
</comment>
<dbReference type="Pfam" id="PF08327">
    <property type="entry name" value="AHSA1"/>
    <property type="match status" value="1"/>
</dbReference>
<evidence type="ECO:0000256" key="1">
    <source>
        <dbReference type="ARBA" id="ARBA00006817"/>
    </source>
</evidence>
<dbReference type="InterPro" id="IPR013538">
    <property type="entry name" value="ASHA1/2-like_C"/>
</dbReference>
<dbReference type="CDD" id="cd08896">
    <property type="entry name" value="SRPBCC_CalC_Aha1-like_3"/>
    <property type="match status" value="1"/>
</dbReference>
<evidence type="ECO:0000313" key="3">
    <source>
        <dbReference type="EMBL" id="QRJ63328.1"/>
    </source>
</evidence>
<dbReference type="InterPro" id="IPR023393">
    <property type="entry name" value="START-like_dom_sf"/>
</dbReference>
<organism evidence="3 4">
    <name type="scientific">Azospira restricta</name>
    <dbReference type="NCBI Taxonomy" id="404405"/>
    <lineage>
        <taxon>Bacteria</taxon>
        <taxon>Pseudomonadati</taxon>
        <taxon>Pseudomonadota</taxon>
        <taxon>Betaproteobacteria</taxon>
        <taxon>Rhodocyclales</taxon>
        <taxon>Rhodocyclaceae</taxon>
        <taxon>Azospira</taxon>
    </lineage>
</organism>
<dbReference type="SUPFAM" id="SSF55961">
    <property type="entry name" value="Bet v1-like"/>
    <property type="match status" value="1"/>
</dbReference>
<protein>
    <submittedName>
        <fullName evidence="3">SRPBCC family protein</fullName>
    </submittedName>
</protein>
<gene>
    <name evidence="3" type="ORF">IWH25_16515</name>
</gene>
<reference evidence="3" key="1">
    <citation type="submission" date="2020-11" db="EMBL/GenBank/DDBJ databases">
        <title>Azospira restricta DSM 18626 genome sequence.</title>
        <authorList>
            <person name="Moe W.M."/>
        </authorList>
    </citation>
    <scope>NUCLEOTIDE SEQUENCE</scope>
    <source>
        <strain evidence="3">DSM 18626</strain>
    </source>
</reference>
<dbReference type="RefSeq" id="WP_203386856.1">
    <property type="nucleotide sequence ID" value="NZ_CP064781.1"/>
</dbReference>
<accession>A0A974PXI4</accession>
<sequence>MNTPDHNPALDLAFERYVELPAEKLWAAWTTPELLLPWFCPRPWTTIACEIDLRPGGIFSTVMRSPEGQEFPGIGCYLELLPNRRLVWTNALGPGFRPVPAKEVEDFFFFTGIVSFTPQGSGTRYGARVVHGTAEDCRKHAALGFEQGWGIALDQLVEFMKTR</sequence>
<keyword evidence="4" id="KW-1185">Reference proteome</keyword>
<dbReference type="Proteomes" id="UP000663444">
    <property type="component" value="Chromosome"/>
</dbReference>
<evidence type="ECO:0000313" key="4">
    <source>
        <dbReference type="Proteomes" id="UP000663444"/>
    </source>
</evidence>
<name>A0A974PXI4_9RHOO</name>